<protein>
    <recommendedName>
        <fullName evidence="5">Methyltransferase domain-containing protein</fullName>
    </recommendedName>
</protein>
<comment type="caution">
    <text evidence="3">The sequence shown here is derived from an EMBL/GenBank/DDBJ whole genome shotgun (WGS) entry which is preliminary data.</text>
</comment>
<accession>A0A9P7JGN6</accession>
<organism evidence="3 4">
    <name type="scientific">Suillus subaureus</name>
    <dbReference type="NCBI Taxonomy" id="48587"/>
    <lineage>
        <taxon>Eukaryota</taxon>
        <taxon>Fungi</taxon>
        <taxon>Dikarya</taxon>
        <taxon>Basidiomycota</taxon>
        <taxon>Agaricomycotina</taxon>
        <taxon>Agaricomycetes</taxon>
        <taxon>Agaricomycetidae</taxon>
        <taxon>Boletales</taxon>
        <taxon>Suillineae</taxon>
        <taxon>Suillaceae</taxon>
        <taxon>Suillus</taxon>
    </lineage>
</organism>
<dbReference type="GeneID" id="64629009"/>
<keyword evidence="4" id="KW-1185">Reference proteome</keyword>
<evidence type="ECO:0000313" key="4">
    <source>
        <dbReference type="Proteomes" id="UP000807769"/>
    </source>
</evidence>
<gene>
    <name evidence="3" type="ORF">BJ212DRAFT_1338002</name>
</gene>
<dbReference type="InterPro" id="IPR051654">
    <property type="entry name" value="Meroterpenoid_MTases"/>
</dbReference>
<keyword evidence="2" id="KW-0949">S-adenosyl-L-methionine</keyword>
<dbReference type="EMBL" id="JABBWG010000007">
    <property type="protein sequence ID" value="KAG1821158.1"/>
    <property type="molecule type" value="Genomic_DNA"/>
</dbReference>
<evidence type="ECO:0000313" key="3">
    <source>
        <dbReference type="EMBL" id="KAG1821158.1"/>
    </source>
</evidence>
<dbReference type="OrthoDB" id="2094832at2759"/>
<dbReference type="Proteomes" id="UP000807769">
    <property type="component" value="Unassembled WGS sequence"/>
</dbReference>
<proteinExistence type="predicted"/>
<sequence length="304" mass="33728">MHLHLLLSLPLMSRDIEPLVKPIIPPFPLDDSLYCLNPEEIAFFRRQTGIQDEVALKTHIIDVQKEAYKVAPYGCIRGFDFLRTNMSKLHNYDHVLKRGSEGAILLDVGSCLGTDVRKAVEDGFPAHNIITSDIKVAFSELGYKLFKSSSESILFIPGDIFDPAFLSISRPASSVPEGAMPDIQTLRSLNDLHGRVGVIYASKLFHLFDEEKQLELARALGGLLSCESGSTICGIHVIASEKSVVRHTVLGIDISYFCHSQETWTSLWDGVVFEKGRVKVETTTSTVDVGGIPFCLLHWSVTRL</sequence>
<dbReference type="RefSeq" id="XP_041196225.1">
    <property type="nucleotide sequence ID" value="XM_041334992.1"/>
</dbReference>
<dbReference type="PANTHER" id="PTHR35897:SF1">
    <property type="entry name" value="METHYLTRANSFERASE AUSD"/>
    <property type="match status" value="1"/>
</dbReference>
<evidence type="ECO:0000256" key="1">
    <source>
        <dbReference type="ARBA" id="ARBA00022679"/>
    </source>
</evidence>
<keyword evidence="1" id="KW-0808">Transferase</keyword>
<dbReference type="GO" id="GO:0016740">
    <property type="term" value="F:transferase activity"/>
    <property type="evidence" value="ECO:0007669"/>
    <property type="project" value="UniProtKB-KW"/>
</dbReference>
<dbReference type="PANTHER" id="PTHR35897">
    <property type="entry name" value="METHYLTRANSFERASE AUSD"/>
    <property type="match status" value="1"/>
</dbReference>
<name>A0A9P7JGN6_9AGAM</name>
<evidence type="ECO:0008006" key="5">
    <source>
        <dbReference type="Google" id="ProtNLM"/>
    </source>
</evidence>
<evidence type="ECO:0000256" key="2">
    <source>
        <dbReference type="ARBA" id="ARBA00022691"/>
    </source>
</evidence>
<dbReference type="AlphaFoldDB" id="A0A9P7JGN6"/>
<reference evidence="3" key="1">
    <citation type="journal article" date="2020" name="New Phytol.">
        <title>Comparative genomics reveals dynamic genome evolution in host specialist ectomycorrhizal fungi.</title>
        <authorList>
            <person name="Lofgren L.A."/>
            <person name="Nguyen N.H."/>
            <person name="Vilgalys R."/>
            <person name="Ruytinx J."/>
            <person name="Liao H.L."/>
            <person name="Branco S."/>
            <person name="Kuo A."/>
            <person name="LaButti K."/>
            <person name="Lipzen A."/>
            <person name="Andreopoulos W."/>
            <person name="Pangilinan J."/>
            <person name="Riley R."/>
            <person name="Hundley H."/>
            <person name="Na H."/>
            <person name="Barry K."/>
            <person name="Grigoriev I.V."/>
            <person name="Stajich J.E."/>
            <person name="Kennedy P.G."/>
        </authorList>
    </citation>
    <scope>NUCLEOTIDE SEQUENCE</scope>
    <source>
        <strain evidence="3">MN1</strain>
    </source>
</reference>